<feature type="region of interest" description="Disordered" evidence="6">
    <location>
        <begin position="1985"/>
        <end position="2024"/>
    </location>
</feature>
<feature type="compositionally biased region" description="Low complexity" evidence="6">
    <location>
        <begin position="1989"/>
        <end position="2004"/>
    </location>
</feature>
<evidence type="ECO:0000256" key="7">
    <source>
        <dbReference type="SAM" id="Phobius"/>
    </source>
</evidence>
<dbReference type="PATRIC" id="fig|1423719.4.peg.1288"/>
<keyword evidence="2" id="KW-0964">Secreted</keyword>
<evidence type="ECO:0000259" key="8">
    <source>
        <dbReference type="PROSITE" id="PS50847"/>
    </source>
</evidence>
<evidence type="ECO:0000256" key="2">
    <source>
        <dbReference type="ARBA" id="ARBA00022525"/>
    </source>
</evidence>
<dbReference type="InterPro" id="IPR019931">
    <property type="entry name" value="LPXTG_anchor"/>
</dbReference>
<dbReference type="STRING" id="1423719.FC66_GL001267"/>
<dbReference type="Proteomes" id="UP000051450">
    <property type="component" value="Unassembled WGS sequence"/>
</dbReference>
<feature type="transmembrane region" description="Helical" evidence="7">
    <location>
        <begin position="2033"/>
        <end position="2052"/>
    </location>
</feature>
<keyword evidence="4" id="KW-0677">Repeat</keyword>
<feature type="domain" description="Gram-positive cocci surface proteins LPxTG" evidence="8">
    <location>
        <begin position="2024"/>
        <end position="2061"/>
    </location>
</feature>
<keyword evidence="7" id="KW-0472">Membrane</keyword>
<evidence type="ECO:0000313" key="9">
    <source>
        <dbReference type="EMBL" id="KRK45617.1"/>
    </source>
</evidence>
<dbReference type="PROSITE" id="PS50847">
    <property type="entry name" value="GRAM_POS_ANCHORING"/>
    <property type="match status" value="1"/>
</dbReference>
<dbReference type="InterPro" id="IPR009459">
    <property type="entry name" value="MucBP_dom"/>
</dbReference>
<gene>
    <name evidence="9" type="ORF">FC66_GL001267</name>
</gene>
<keyword evidence="7" id="KW-0812">Transmembrane</keyword>
<comment type="caution">
    <text evidence="9">The sequence shown here is derived from an EMBL/GenBank/DDBJ whole genome shotgun (WGS) entry which is preliminary data.</text>
</comment>
<dbReference type="NCBIfam" id="TIGR01167">
    <property type="entry name" value="LPXTG_anchor"/>
    <property type="match status" value="1"/>
</dbReference>
<dbReference type="Gene3D" id="3.10.20.320">
    <property type="entry name" value="Putative peptidoglycan bound protein (lpxtg motif)"/>
    <property type="match status" value="14"/>
</dbReference>
<keyword evidence="1" id="KW-0134">Cell wall</keyword>
<proteinExistence type="predicted"/>
<evidence type="ECO:0000256" key="4">
    <source>
        <dbReference type="ARBA" id="ARBA00022737"/>
    </source>
</evidence>
<evidence type="ECO:0000256" key="5">
    <source>
        <dbReference type="ARBA" id="ARBA00023088"/>
    </source>
</evidence>
<dbReference type="Pfam" id="PF06458">
    <property type="entry name" value="MucBP"/>
    <property type="match status" value="14"/>
</dbReference>
<dbReference type="EMBL" id="AZDI01000006">
    <property type="protein sequence ID" value="KRK45617.1"/>
    <property type="molecule type" value="Genomic_DNA"/>
</dbReference>
<accession>A0A0R1HQC3</accession>
<sequence>MYRGGTWVIGLQGELNMKKGLTIATTVITLFTQLPLSSVFAQGVNRTTETTTAKAAPSTAAKSKTGMTRAGDVNTDITIEAQKDTIEAGQWADFNLYFKMSGRDTSFTNVDLKVTLPDNLDENMTFTQDLAELKIAGVTPTYDKDKGILNYHFDKLDARTANKAILKIQTTNGAILPNTTLNVAAAFTGTDQNGESKSYDSKSAVKITADNNYAATNKLIGIEGQTYNNPNRGDIVNYGVGISAPKKASGALYVKEGSTVKATYTLGAGLDYYGVKDGAQEPKVSADGRTLTWEYTAPSYAEQKAAATNFFEKNVTIQAKVSDTAAYYSQITNTMSSTATFLDGSTNDTTPIKSVVMVMPNDPTDVPIPTPGGSAFPTNHLGPSNGNGGVASTSLIDPDITVNDDAYLSYGLTLSSQTATSASFGFVYYNIYYNMDKHLNLDSFTTGNFYYMPNGKLPTFGATKEKVSFAMLVKYETDGKVDDNWSLLKMDMQTNAKYSRSQLGIPEGKKVANIWLWFHDKDYTNVPANRDDAAGRFYDANNKLLKMAPAGLYNSGMKVNTTIDKGYTGQLKNTMDMTFYGAQAPAADGNEYVSYVDYATHTWAEAFQGDSGKIYTDRIGPRHVEVAAKTTGETKVVKASVSLLDTVGSTVNEGENTVLTSIENNKASISPLNGPYTSYVLLPTGVTFKEAVSSTKYSAELYDKDYQGTGRQMVKVTMEDGKLVSGSYLTGQFKVDISKDATPNMTFNMIGTIGDTDYTAVKPTGDTVLLTDTVKSEDTDDIDKDGKTDTPIVKTGNAYVLNKASNLDISTSIKGDKDTGYGDLGNVTVGKKATYKATLKNDTDEKITSMQFLDVLPSIGDANITDGAARNSAYEMKLDGEITLPSEWENKMTVLYSTSKNPKRAGILDKNTVYPAGAAKIVDPAGAEDATWVAADKVTDWSTIHSYKITLNDGVEWAQGKGVTLSFDLVAPKESEISDSTLISNKPVKTTAVSRAVQETRGAYNSFGIAANKLQVVETGAIGTQLIRASADVTASYVDVKGDTIADDVVQSGYFDDDYTTTQKKIPGYDFVKVEGKTSGKFGADAVKVTYIYKKTSAPVTVKYVDEAGKTIAASKELTGDFGDVYTSTAADVSGWTLKETPKNASGTFTADAQTVTYVYERADAAPVTVNYVDEKGNKLADPDKLMGKVSNPYSATAKNIAGWTLKETPNNATGTFTVDAQTVTYVYERADAADVTVNYVNEKGDKLVASDILSGKIDAAYDTTAKTISGWTLKETPKNAIGTFTDTKQTVTYVYEKADAVPVTVRYVDEKGNDLTNADVLPGKVGDAYTTSSKVLSGWALKETPSNAQGTFTDKAQTVTYVYERANAADVTVKYVDTDGKELATPDVLSGKIANPYNTTAKNISGWALKETPNNAQGMFTDAKQTVTYVYEKANAADVTVDYVDGKGNKLVASDILSGKVSNPYSTTAKNIAGWTLKETPSNAQGMFTDKAQTVTYVYEKADAVSVTVRYVDEKGNDLIKADVISGKVGDAYTTDSKVLSGWTLKTTPNNAQGTFTDNAQTVTYVYERADAANVTVDYVDGKGNKLAASDVLSGKIANPYNTMAKNISGWALKETPNNAQGMFTDKAQTVTYVYERADAADVTVNYVDEKGNKLVASDILSGKIDNPYSTMPKNIAGWTLKETPKNAIGTFTDTKQTVTYVYEKADAVPVTVKYVDGEGHDLAKADVLSGKVGDAYTTDPKVFVGWTLKETPTNAKGLFTDTEQTVTYVYEKTDAANVTVNYVDKDGNVLAMPDSLSGKIGDEYTSSPKELAGWTLKETPKNAKGTFTDKAQTVTYVYEKTDAAAVTVKYVDEKGNELATPDNLSGKLGDAYETTAKSIVGWMLKTTPDNAKGKFTGDAQTVTYVYARATAKDVTVKYVDKDGNELSASITLSGKVGDSYTSKAKQLSGWKLKETPNNAEGIFTDAMQTVTYVYLKDEEAAVVTPPTTDDQSKGTTTTLTDTPNGGSHATSANKTKTETGSLPQTDEATSLLMTLVGAALLATSLIFMVGRKKAKRTKK</sequence>
<reference evidence="9 10" key="1">
    <citation type="journal article" date="2015" name="Genome Announc.">
        <title>Expanding the biotechnology potential of lactobacilli through comparative genomics of 213 strains and associated genera.</title>
        <authorList>
            <person name="Sun Z."/>
            <person name="Harris H.M."/>
            <person name="McCann A."/>
            <person name="Guo C."/>
            <person name="Argimon S."/>
            <person name="Zhang W."/>
            <person name="Yang X."/>
            <person name="Jeffery I.B."/>
            <person name="Cooney J.C."/>
            <person name="Kagawa T.F."/>
            <person name="Liu W."/>
            <person name="Song Y."/>
            <person name="Salvetti E."/>
            <person name="Wrobel A."/>
            <person name="Rasinkangas P."/>
            <person name="Parkhill J."/>
            <person name="Rea M.C."/>
            <person name="O'Sullivan O."/>
            <person name="Ritari J."/>
            <person name="Douillard F.P."/>
            <person name="Paul Ross R."/>
            <person name="Yang R."/>
            <person name="Briner A.E."/>
            <person name="Felis G.E."/>
            <person name="de Vos W.M."/>
            <person name="Barrangou R."/>
            <person name="Klaenhammer T.R."/>
            <person name="Caufield P.W."/>
            <person name="Cui Y."/>
            <person name="Zhang H."/>
            <person name="O'Toole P.W."/>
        </authorList>
    </citation>
    <scope>NUCLEOTIDE SEQUENCE [LARGE SCALE GENOMIC DNA]</scope>
    <source>
        <strain evidence="9 10">DSM 15638</strain>
    </source>
</reference>
<organism evidence="9 10">
    <name type="scientific">Dellaglioa algida DSM 15638</name>
    <dbReference type="NCBI Taxonomy" id="1423719"/>
    <lineage>
        <taxon>Bacteria</taxon>
        <taxon>Bacillati</taxon>
        <taxon>Bacillota</taxon>
        <taxon>Bacilli</taxon>
        <taxon>Lactobacillales</taxon>
        <taxon>Lactobacillaceae</taxon>
        <taxon>Dellaglioa</taxon>
    </lineage>
</organism>
<evidence type="ECO:0000256" key="6">
    <source>
        <dbReference type="SAM" id="MobiDB-lite"/>
    </source>
</evidence>
<keyword evidence="5" id="KW-0572">Peptidoglycan-anchor</keyword>
<keyword evidence="10" id="KW-1185">Reference proteome</keyword>
<feature type="compositionally biased region" description="Polar residues" evidence="6">
    <location>
        <begin position="2005"/>
        <end position="2024"/>
    </location>
</feature>
<name>A0A0R1HQC3_9LACO</name>
<evidence type="ECO:0000313" key="10">
    <source>
        <dbReference type="Proteomes" id="UP000051450"/>
    </source>
</evidence>
<evidence type="ECO:0000256" key="1">
    <source>
        <dbReference type="ARBA" id="ARBA00022512"/>
    </source>
</evidence>
<keyword evidence="7" id="KW-1133">Transmembrane helix</keyword>
<protein>
    <recommendedName>
        <fullName evidence="8">Gram-positive cocci surface proteins LPxTG domain-containing protein</fullName>
    </recommendedName>
</protein>
<evidence type="ECO:0000256" key="3">
    <source>
        <dbReference type="ARBA" id="ARBA00022729"/>
    </source>
</evidence>
<keyword evidence="3" id="KW-0732">Signal</keyword>